<proteinExistence type="inferred from homology"/>
<evidence type="ECO:0000313" key="2">
    <source>
        <dbReference type="EMBL" id="CAI6364496.1"/>
    </source>
</evidence>
<dbReference type="Proteomes" id="UP001160148">
    <property type="component" value="Unassembled WGS sequence"/>
</dbReference>
<keyword evidence="3" id="KW-1185">Reference proteome</keyword>
<name>A0AAV0X9X6_9HEMI</name>
<comment type="similarity">
    <text evidence="1">Belongs to the UPF0696 family.</text>
</comment>
<gene>
    <name evidence="2" type="ORF">MEUPH1_LOCUS19314</name>
</gene>
<comment type="caution">
    <text evidence="2">The sequence shown here is derived from an EMBL/GenBank/DDBJ whole genome shotgun (WGS) entry which is preliminary data.</text>
</comment>
<sequence length="184" mass="21158">MSAQSKVVTSNPQISNQCIANGSEIIERKKPTETDDECWLHHRNSDIAEAEYSKMEEMEMGKWMMFIKKSELDQMWENSCNLYDAGKLNGIVGMKCSTNYKNSRSSDDALGVIIFYCGPSSDESKMLECGKNLLRFIPYYNNYGHMYYKSDVQTLGGTRKTGQTKNWLYKLQIPKTQDETNSFM</sequence>
<dbReference type="PANTHER" id="PTHR31977">
    <property type="entry name" value="UPF0696 PROTEIN C11ORF68"/>
    <property type="match status" value="1"/>
</dbReference>
<organism evidence="2 3">
    <name type="scientific">Macrosiphum euphorbiae</name>
    <name type="common">potato aphid</name>
    <dbReference type="NCBI Taxonomy" id="13131"/>
    <lineage>
        <taxon>Eukaryota</taxon>
        <taxon>Metazoa</taxon>
        <taxon>Ecdysozoa</taxon>
        <taxon>Arthropoda</taxon>
        <taxon>Hexapoda</taxon>
        <taxon>Insecta</taxon>
        <taxon>Pterygota</taxon>
        <taxon>Neoptera</taxon>
        <taxon>Paraneoptera</taxon>
        <taxon>Hemiptera</taxon>
        <taxon>Sternorrhyncha</taxon>
        <taxon>Aphidomorpha</taxon>
        <taxon>Aphidoidea</taxon>
        <taxon>Aphididae</taxon>
        <taxon>Macrosiphini</taxon>
        <taxon>Macrosiphum</taxon>
    </lineage>
</organism>
<dbReference type="InterPro" id="IPR023398">
    <property type="entry name" value="TIF_eIF4e-like"/>
</dbReference>
<dbReference type="PANTHER" id="PTHR31977:SF1">
    <property type="entry name" value="UPF0696 PROTEIN C11ORF68"/>
    <property type="match status" value="1"/>
</dbReference>
<dbReference type="AlphaFoldDB" id="A0AAV0X9X6"/>
<accession>A0AAV0X9X6</accession>
<dbReference type="SUPFAM" id="SSF55418">
    <property type="entry name" value="eIF4e-like"/>
    <property type="match status" value="1"/>
</dbReference>
<evidence type="ECO:0000256" key="1">
    <source>
        <dbReference type="ARBA" id="ARBA00010568"/>
    </source>
</evidence>
<protein>
    <submittedName>
        <fullName evidence="2">Uncharacterized protein</fullName>
    </submittedName>
</protein>
<dbReference type="InterPro" id="IPR015034">
    <property type="entry name" value="Bles03"/>
</dbReference>
<evidence type="ECO:0000313" key="3">
    <source>
        <dbReference type="Proteomes" id="UP001160148"/>
    </source>
</evidence>
<dbReference type="Gene3D" id="3.30.760.10">
    <property type="entry name" value="RNA Cap, Translation Initiation Factor Eif4e"/>
    <property type="match status" value="1"/>
</dbReference>
<dbReference type="EMBL" id="CARXXK010000004">
    <property type="protein sequence ID" value="CAI6364496.1"/>
    <property type="molecule type" value="Genomic_DNA"/>
</dbReference>
<reference evidence="2 3" key="1">
    <citation type="submission" date="2023-01" db="EMBL/GenBank/DDBJ databases">
        <authorList>
            <person name="Whitehead M."/>
        </authorList>
    </citation>
    <scope>NUCLEOTIDE SEQUENCE [LARGE SCALE GENOMIC DNA]</scope>
</reference>